<dbReference type="AlphaFoldDB" id="A0A6N7KSB3"/>
<keyword evidence="2" id="KW-1185">Reference proteome</keyword>
<organism evidence="1 2">
    <name type="scientific">Streptomyces kaniharaensis</name>
    <dbReference type="NCBI Taxonomy" id="212423"/>
    <lineage>
        <taxon>Bacteria</taxon>
        <taxon>Bacillati</taxon>
        <taxon>Actinomycetota</taxon>
        <taxon>Actinomycetes</taxon>
        <taxon>Kitasatosporales</taxon>
        <taxon>Streptomycetaceae</taxon>
        <taxon>Streptomyces</taxon>
    </lineage>
</organism>
<dbReference type="Proteomes" id="UP000450000">
    <property type="component" value="Unassembled WGS sequence"/>
</dbReference>
<proteinExistence type="predicted"/>
<evidence type="ECO:0000313" key="2">
    <source>
        <dbReference type="Proteomes" id="UP000450000"/>
    </source>
</evidence>
<comment type="caution">
    <text evidence="1">The sequence shown here is derived from an EMBL/GenBank/DDBJ whole genome shotgun (WGS) entry which is preliminary data.</text>
</comment>
<evidence type="ECO:0000313" key="1">
    <source>
        <dbReference type="EMBL" id="MQS14496.1"/>
    </source>
</evidence>
<accession>A0A6N7KSB3</accession>
<dbReference type="EMBL" id="WBOF01000001">
    <property type="protein sequence ID" value="MQS14496.1"/>
    <property type="molecule type" value="Genomic_DNA"/>
</dbReference>
<protein>
    <submittedName>
        <fullName evidence="1">Uncharacterized protein</fullName>
    </submittedName>
</protein>
<dbReference type="RefSeq" id="WP_153463292.1">
    <property type="nucleotide sequence ID" value="NZ_WBOF01000001.1"/>
</dbReference>
<sequence>MTCPDDLWDGWDEKACLFDDDAEFDLVPAYPPWWRRPWPVYRDTSRALPALPDIATYQPTS</sequence>
<name>A0A6N7KSB3_9ACTN</name>
<gene>
    <name evidence="1" type="ORF">F7Q99_20060</name>
</gene>
<reference evidence="1 2" key="1">
    <citation type="submission" date="2019-09" db="EMBL/GenBank/DDBJ databases">
        <title>Genome Sequences of Streptomyces kaniharaensis ATCC 21070.</title>
        <authorList>
            <person name="Zhu W."/>
            <person name="De Crecy-Lagard V."/>
            <person name="Richards N.G."/>
        </authorList>
    </citation>
    <scope>NUCLEOTIDE SEQUENCE [LARGE SCALE GENOMIC DNA]</scope>
    <source>
        <strain evidence="1 2">SF-557</strain>
    </source>
</reference>